<dbReference type="GO" id="GO:0004519">
    <property type="term" value="F:endonuclease activity"/>
    <property type="evidence" value="ECO:0007669"/>
    <property type="project" value="InterPro"/>
</dbReference>
<dbReference type="PANTHER" id="PTHR15002">
    <property type="entry name" value="RIBOSOMAL BIOGENESIS PROTEIN LAS1L"/>
    <property type="match status" value="1"/>
</dbReference>
<keyword evidence="3" id="KW-1185">Reference proteome</keyword>
<feature type="region of interest" description="Disordered" evidence="1">
    <location>
        <begin position="176"/>
        <end position="196"/>
    </location>
</feature>
<evidence type="ECO:0000256" key="1">
    <source>
        <dbReference type="SAM" id="MobiDB-lite"/>
    </source>
</evidence>
<dbReference type="InterPro" id="IPR007174">
    <property type="entry name" value="Las1"/>
</dbReference>
<feature type="compositionally biased region" description="Polar residues" evidence="1">
    <location>
        <begin position="176"/>
        <end position="189"/>
    </location>
</feature>
<dbReference type="GO" id="GO:0000470">
    <property type="term" value="P:maturation of LSU-rRNA"/>
    <property type="evidence" value="ECO:0007669"/>
    <property type="project" value="TreeGrafter"/>
</dbReference>
<dbReference type="Pfam" id="PF04031">
    <property type="entry name" value="Las1"/>
    <property type="match status" value="1"/>
</dbReference>
<dbReference type="OrthoDB" id="10263222at2759"/>
<dbReference type="Proteomes" id="UP000327013">
    <property type="component" value="Unassembled WGS sequence"/>
</dbReference>
<proteinExistence type="predicted"/>
<organism evidence="2 3">
    <name type="scientific">Carpinus fangiana</name>
    <dbReference type="NCBI Taxonomy" id="176857"/>
    <lineage>
        <taxon>Eukaryota</taxon>
        <taxon>Viridiplantae</taxon>
        <taxon>Streptophyta</taxon>
        <taxon>Embryophyta</taxon>
        <taxon>Tracheophyta</taxon>
        <taxon>Spermatophyta</taxon>
        <taxon>Magnoliopsida</taxon>
        <taxon>eudicotyledons</taxon>
        <taxon>Gunneridae</taxon>
        <taxon>Pentapetalae</taxon>
        <taxon>rosids</taxon>
        <taxon>fabids</taxon>
        <taxon>Fagales</taxon>
        <taxon>Betulaceae</taxon>
        <taxon>Carpinus</taxon>
    </lineage>
</organism>
<dbReference type="GO" id="GO:0030687">
    <property type="term" value="C:preribosome, large subunit precursor"/>
    <property type="evidence" value="ECO:0007669"/>
    <property type="project" value="TreeGrafter"/>
</dbReference>
<name>A0A5N6KTU5_9ROSI</name>
<gene>
    <name evidence="2" type="ORF">FH972_022815</name>
</gene>
<evidence type="ECO:0000313" key="2">
    <source>
        <dbReference type="EMBL" id="KAB8343225.1"/>
    </source>
</evidence>
<comment type="caution">
    <text evidence="2">The sequence shown here is derived from an EMBL/GenBank/DDBJ whole genome shotgun (WGS) entry which is preliminary data.</text>
</comment>
<evidence type="ECO:0000313" key="3">
    <source>
        <dbReference type="Proteomes" id="UP000327013"/>
    </source>
</evidence>
<dbReference type="GO" id="GO:0000460">
    <property type="term" value="P:maturation of 5.8S rRNA"/>
    <property type="evidence" value="ECO:0007669"/>
    <property type="project" value="TreeGrafter"/>
</dbReference>
<reference evidence="2 3" key="1">
    <citation type="submission" date="2019-06" db="EMBL/GenBank/DDBJ databases">
        <title>A chromosomal-level reference genome of Carpinus fangiana (Coryloideae, Betulaceae).</title>
        <authorList>
            <person name="Yang X."/>
            <person name="Wang Z."/>
            <person name="Zhang L."/>
            <person name="Hao G."/>
            <person name="Liu J."/>
            <person name="Yang Y."/>
        </authorList>
    </citation>
    <scope>NUCLEOTIDE SEQUENCE [LARGE SCALE GENOMIC DNA]</scope>
    <source>
        <strain evidence="2">Cfa_2016G</strain>
        <tissue evidence="2">Leaf</tissue>
    </source>
</reference>
<dbReference type="AlphaFoldDB" id="A0A5N6KTU5"/>
<dbReference type="EMBL" id="VIBQ01000012">
    <property type="protein sequence ID" value="KAB8343225.1"/>
    <property type="molecule type" value="Genomic_DNA"/>
</dbReference>
<dbReference type="GO" id="GO:0090730">
    <property type="term" value="C:Las1 complex"/>
    <property type="evidence" value="ECO:0007669"/>
    <property type="project" value="InterPro"/>
</dbReference>
<accession>A0A5N6KTU5</accession>
<sequence>MPTRKFPRPKFPPLIVTPWAWPSELPEIRSVIYRTGPNAPPAEDKRQKAVNLMEAWKLRGRLPHAMDATCLLLNAILNGQNSGVTPLSARSVYAVAWARFVTGFCDIGKNAAISKSMFKVAHEIGMPEYFVELRHDIAHQGLPSMQRLAQAAEEGMAWLWTHFWVDLETKGVIPQPQTQSECSWGSSDTTMEDYSP</sequence>
<protein>
    <submittedName>
        <fullName evidence="2">Uncharacterized protein</fullName>
    </submittedName>
</protein>
<dbReference type="PANTHER" id="PTHR15002:SF0">
    <property type="entry name" value="RIBOSOMAL BIOGENESIS PROTEIN LAS1L"/>
    <property type="match status" value="1"/>
</dbReference>